<dbReference type="InterPro" id="IPR011013">
    <property type="entry name" value="Gal_mutarotase_sf_dom"/>
</dbReference>
<evidence type="ECO:0000313" key="1">
    <source>
        <dbReference type="EMBL" id="WGH78274.1"/>
    </source>
</evidence>
<reference evidence="1 2" key="1">
    <citation type="submission" date="2023-04" db="EMBL/GenBank/DDBJ databases">
        <title>Jannaschia ovalis sp. nov., a marine bacterium isolated from sea tidal flat.</title>
        <authorList>
            <person name="Kwon D.Y."/>
            <person name="Kim J.-J."/>
        </authorList>
    </citation>
    <scope>NUCLEOTIDE SEQUENCE [LARGE SCALE GENOMIC DNA]</scope>
    <source>
        <strain evidence="1 2">GRR-S6-38</strain>
    </source>
</reference>
<protein>
    <recommendedName>
        <fullName evidence="3">Galactose mutarotase</fullName>
    </recommendedName>
</protein>
<evidence type="ECO:0008006" key="3">
    <source>
        <dbReference type="Google" id="ProtNLM"/>
    </source>
</evidence>
<keyword evidence="2" id="KW-1185">Reference proteome</keyword>
<accession>A0ABY8LAF7</accession>
<evidence type="ECO:0000313" key="2">
    <source>
        <dbReference type="Proteomes" id="UP001243420"/>
    </source>
</evidence>
<sequence>MIRLSARGAHAVFEPGSGHLPELTIDGASVLWAAPWRDDPAVQSDAAIPWVDRRLGGSFVCAPFGRDDADGGPPHGLAANAPWRVTRAGPSALTARRRLSRGRVEARLALRDGHPALYQTHLLELDAPCSFAHHPVIHLSGGGRIRCSPKRAALTFDADEGAAFPRAARTEDYRFDGRDLRDYPAAPCEDFVALVEAAPGLAWTALERVAEADTILILKRAEQLPLTCLWISNGARQVAPWLGQTGILGIEDAACAGADGFAAALSGDTRLAAEGVPLVLPPGRHLIPHAILRLAGRHEITSVTPGDGVLHLATTAGAREVPFAPEHFA</sequence>
<dbReference type="RefSeq" id="WP_279965025.1">
    <property type="nucleotide sequence ID" value="NZ_CP122537.1"/>
</dbReference>
<dbReference type="Gene3D" id="2.70.98.10">
    <property type="match status" value="1"/>
</dbReference>
<dbReference type="EMBL" id="CP122537">
    <property type="protein sequence ID" value="WGH78274.1"/>
    <property type="molecule type" value="Genomic_DNA"/>
</dbReference>
<proteinExistence type="predicted"/>
<dbReference type="SUPFAM" id="SSF74650">
    <property type="entry name" value="Galactose mutarotase-like"/>
    <property type="match status" value="1"/>
</dbReference>
<name>A0ABY8LAF7_9RHOB</name>
<organism evidence="1 2">
    <name type="scientific">Jannaschia ovalis</name>
    <dbReference type="NCBI Taxonomy" id="3038773"/>
    <lineage>
        <taxon>Bacteria</taxon>
        <taxon>Pseudomonadati</taxon>
        <taxon>Pseudomonadota</taxon>
        <taxon>Alphaproteobacteria</taxon>
        <taxon>Rhodobacterales</taxon>
        <taxon>Roseobacteraceae</taxon>
        <taxon>Jannaschia</taxon>
    </lineage>
</organism>
<gene>
    <name evidence="1" type="ORF">P8627_14775</name>
</gene>
<dbReference type="Proteomes" id="UP001243420">
    <property type="component" value="Chromosome"/>
</dbReference>
<dbReference type="InterPro" id="IPR014718">
    <property type="entry name" value="GH-type_carb-bd"/>
</dbReference>